<comment type="caution">
    <text evidence="1">The sequence shown here is derived from an EMBL/GenBank/DDBJ whole genome shotgun (WGS) entry which is preliminary data.</text>
</comment>
<evidence type="ECO:0000313" key="1">
    <source>
        <dbReference type="EMBL" id="KAJ8649076.1"/>
    </source>
</evidence>
<name>A0ACC2MTL0_PERAE</name>
<accession>A0ACC2MTL0</accession>
<keyword evidence="2" id="KW-1185">Reference proteome</keyword>
<gene>
    <name evidence="1" type="ORF">MRB53_002099</name>
</gene>
<sequence length="442" mass="49684">MRHLKQIHAHIIRNGLSNDPVLVTKLISLSSSHSIDYSTLIFNQIQSPTTFTYNIMIRSCTNNAAPHDALLLYLIMLHRGIPPDKFTFPFVIKACIALDSLAIETGRAVHALAVKTGFSTDIYLQNTLMDLYLKFGLLDCGRAVFDKMRVRSVVSWTTMVAGLVASGELEAAIEVFEAMPVRNVVSWTAMINGYVRNGQSYGAFELFRRMQIEGVGPNEFTLVGLLLACTELGSLTLGRWIHEFACKNGFEMNVFLGTALIDMYSKCGSVEDAVKVFEEMPERSIATWNSMITSLGVHGHGNEAVTLFTKMDKVNARPDAITFVGVLCACVNACMVHEGLEFFKVMTELCNIVPSFEHYRYIFELLGRAGMWHEAYELAENIPRNKLDVCVWRALLRVCETHDKAELGKVAYERIVELHSLDDSMPPNQIQLQHHCFEREVE</sequence>
<organism evidence="1 2">
    <name type="scientific">Persea americana</name>
    <name type="common">Avocado</name>
    <dbReference type="NCBI Taxonomy" id="3435"/>
    <lineage>
        <taxon>Eukaryota</taxon>
        <taxon>Viridiplantae</taxon>
        <taxon>Streptophyta</taxon>
        <taxon>Embryophyta</taxon>
        <taxon>Tracheophyta</taxon>
        <taxon>Spermatophyta</taxon>
        <taxon>Magnoliopsida</taxon>
        <taxon>Magnoliidae</taxon>
        <taxon>Laurales</taxon>
        <taxon>Lauraceae</taxon>
        <taxon>Persea</taxon>
    </lineage>
</organism>
<evidence type="ECO:0000313" key="2">
    <source>
        <dbReference type="Proteomes" id="UP001234297"/>
    </source>
</evidence>
<protein>
    <submittedName>
        <fullName evidence="1">Uncharacterized protein</fullName>
    </submittedName>
</protein>
<dbReference type="EMBL" id="CM056809">
    <property type="protein sequence ID" value="KAJ8649076.1"/>
    <property type="molecule type" value="Genomic_DNA"/>
</dbReference>
<proteinExistence type="predicted"/>
<reference evidence="1 2" key="1">
    <citation type="journal article" date="2022" name="Hortic Res">
        <title>A haplotype resolved chromosomal level avocado genome allows analysis of novel avocado genes.</title>
        <authorList>
            <person name="Nath O."/>
            <person name="Fletcher S.J."/>
            <person name="Hayward A."/>
            <person name="Shaw L.M."/>
            <person name="Masouleh A.K."/>
            <person name="Furtado A."/>
            <person name="Henry R.J."/>
            <person name="Mitter N."/>
        </authorList>
    </citation>
    <scope>NUCLEOTIDE SEQUENCE [LARGE SCALE GENOMIC DNA]</scope>
    <source>
        <strain evidence="2">cv. Hass</strain>
    </source>
</reference>
<dbReference type="Proteomes" id="UP001234297">
    <property type="component" value="Chromosome 1"/>
</dbReference>